<evidence type="ECO:0000259" key="6">
    <source>
        <dbReference type="Pfam" id="PF03936"/>
    </source>
</evidence>
<comment type="cofactor">
    <cofactor evidence="1">
        <name>Mg(2+)</name>
        <dbReference type="ChEBI" id="CHEBI:18420"/>
    </cofactor>
</comment>
<dbReference type="FunFam" id="1.50.10.130:FF:000001">
    <property type="entry name" value="Isoprene synthase, chloroplastic"/>
    <property type="match status" value="1"/>
</dbReference>
<dbReference type="InterPro" id="IPR034741">
    <property type="entry name" value="Terpene_cyclase-like_1_C"/>
</dbReference>
<keyword evidence="4" id="KW-0456">Lyase</keyword>
<dbReference type="SFLD" id="SFLDG01604">
    <property type="entry name" value="Terpene_Cyclase_Like_1_C_Termi"/>
    <property type="match status" value="1"/>
</dbReference>
<dbReference type="GO" id="GO:0000287">
    <property type="term" value="F:magnesium ion binding"/>
    <property type="evidence" value="ECO:0007669"/>
    <property type="project" value="InterPro"/>
</dbReference>
<dbReference type="GO" id="GO:0016102">
    <property type="term" value="P:diterpenoid biosynthetic process"/>
    <property type="evidence" value="ECO:0007669"/>
    <property type="project" value="InterPro"/>
</dbReference>
<reference evidence="7 8" key="1">
    <citation type="submission" date="2019-06" db="EMBL/GenBank/DDBJ databases">
        <title>A chromosomal-level reference genome of Carpinus fangiana (Coryloideae, Betulaceae).</title>
        <authorList>
            <person name="Yang X."/>
            <person name="Wang Z."/>
            <person name="Zhang L."/>
            <person name="Hao G."/>
            <person name="Liu J."/>
            <person name="Yang Y."/>
        </authorList>
    </citation>
    <scope>NUCLEOTIDE SEQUENCE [LARGE SCALE GENOMIC DNA]</scope>
    <source>
        <strain evidence="7">Cfa_2016G</strain>
        <tissue evidence="7">Leaf</tissue>
    </source>
</reference>
<protein>
    <recommendedName>
        <fullName evidence="9">(+)-delta-cadinene synthase</fullName>
    </recommendedName>
</protein>
<feature type="domain" description="Terpene synthase N-terminal" evidence="5">
    <location>
        <begin position="67"/>
        <end position="244"/>
    </location>
</feature>
<proteinExistence type="predicted"/>
<feature type="domain" description="Terpene synthase metal-binding" evidence="6">
    <location>
        <begin position="303"/>
        <end position="540"/>
    </location>
</feature>
<evidence type="ECO:0000313" key="7">
    <source>
        <dbReference type="EMBL" id="KAE8076511.1"/>
    </source>
</evidence>
<keyword evidence="2" id="KW-0479">Metal-binding</keyword>
<accession>A0A5N6RFH5</accession>
<dbReference type="InterPro" id="IPR036965">
    <property type="entry name" value="Terpene_synth_N_sf"/>
</dbReference>
<dbReference type="PANTHER" id="PTHR31225">
    <property type="entry name" value="OS04G0344100 PROTEIN-RELATED"/>
    <property type="match status" value="1"/>
</dbReference>
<evidence type="ECO:0000256" key="2">
    <source>
        <dbReference type="ARBA" id="ARBA00022723"/>
    </source>
</evidence>
<evidence type="ECO:0000256" key="4">
    <source>
        <dbReference type="ARBA" id="ARBA00023239"/>
    </source>
</evidence>
<dbReference type="SUPFAM" id="SSF48576">
    <property type="entry name" value="Terpenoid synthases"/>
    <property type="match status" value="1"/>
</dbReference>
<gene>
    <name evidence="7" type="ORF">FH972_015157</name>
</gene>
<dbReference type="CDD" id="cd00684">
    <property type="entry name" value="Terpene_cyclase_plant_C1"/>
    <property type="match status" value="1"/>
</dbReference>
<dbReference type="InterPro" id="IPR044814">
    <property type="entry name" value="Terpene_cyclase_plant_C1"/>
</dbReference>
<dbReference type="InterPro" id="IPR008930">
    <property type="entry name" value="Terpenoid_cyclase/PrenylTrfase"/>
</dbReference>
<dbReference type="SUPFAM" id="SSF48239">
    <property type="entry name" value="Terpenoid cyclases/Protein prenyltransferases"/>
    <property type="match status" value="1"/>
</dbReference>
<evidence type="ECO:0000313" key="8">
    <source>
        <dbReference type="Proteomes" id="UP000327013"/>
    </source>
</evidence>
<dbReference type="InterPro" id="IPR050148">
    <property type="entry name" value="Terpene_synthase-like"/>
</dbReference>
<dbReference type="AlphaFoldDB" id="A0A5N6RFH5"/>
<name>A0A5N6RFH5_9ROSI</name>
<dbReference type="FunFam" id="1.10.600.10:FF:000007">
    <property type="entry name" value="Isoprene synthase, chloroplastic"/>
    <property type="match status" value="1"/>
</dbReference>
<dbReference type="SFLD" id="SFLDS00005">
    <property type="entry name" value="Isoprenoid_Synthase_Type_I"/>
    <property type="match status" value="1"/>
</dbReference>
<keyword evidence="8" id="KW-1185">Reference proteome</keyword>
<keyword evidence="3" id="KW-0460">Magnesium</keyword>
<dbReference type="OrthoDB" id="1936865at2759"/>
<dbReference type="Gene3D" id="1.50.10.130">
    <property type="entry name" value="Terpene synthase, N-terminal domain"/>
    <property type="match status" value="1"/>
</dbReference>
<dbReference type="Pfam" id="PF03936">
    <property type="entry name" value="Terpene_synth_C"/>
    <property type="match status" value="1"/>
</dbReference>
<sequence length="607" mass="70479">MALHLLASVHHCNLTRLLPFKRPNAPVTSRNGNVPRPNSQCMATNDEISVSNGVSTVRRSANYQPPIWHYDYIQSLTSEYVGESCTRQLDKLKGEVRMMFHKVVDPGEQLELIDILQRLGLSYHFVDEIRSTLEGVYMNTNHGICNKEKNLYTTALEFRLLRQNGFNVPQEIFNSFKNEMGNLEESLGEDYKGMLCLYEASFLLREGENMLEEAGDFATRKLKEYIKQNISEDQNRSVMVRHALELPLHWRMIRLEARWFIDVYRGRKDMNPILLELAKLDFNMVQAAHQEDLKQLSGWWRSTGLGEKLSFARDRLMENFLWTVGKTFEPQFGYCRRTLTKVNAFITVIDDIYDIYGTLPELQLFTDAIERWDTDAMDRLPYYMKICFLALHNSINEMAFDILKEQGFHIIPYLRKAWADICRSFLLEAKWYYSGYTPSLEEYIENARLSIGATVMLVHIYFSITNPITKQALDCLEEVPNISRWSSMVLRFADDLGTSKDELERGDVPKSLQCYMNETGASEEDAREYIRSLISATWKKMNGEKFVSHHPFSPTFIEIAMNIARMSQCMYQHGDGHSVEDGETKDRVLSLLIHPIPLYKEINVIKN</sequence>
<dbReference type="SFLD" id="SFLDG01019">
    <property type="entry name" value="Terpene_Cyclase_Like_1_C_Termi"/>
    <property type="match status" value="1"/>
</dbReference>
<dbReference type="Pfam" id="PF01397">
    <property type="entry name" value="Terpene_synth"/>
    <property type="match status" value="1"/>
</dbReference>
<dbReference type="InterPro" id="IPR005630">
    <property type="entry name" value="Terpene_synthase_metal-bd"/>
</dbReference>
<dbReference type="InterPro" id="IPR008949">
    <property type="entry name" value="Isoprenoid_synthase_dom_sf"/>
</dbReference>
<organism evidence="7 8">
    <name type="scientific">Carpinus fangiana</name>
    <dbReference type="NCBI Taxonomy" id="176857"/>
    <lineage>
        <taxon>Eukaryota</taxon>
        <taxon>Viridiplantae</taxon>
        <taxon>Streptophyta</taxon>
        <taxon>Embryophyta</taxon>
        <taxon>Tracheophyta</taxon>
        <taxon>Spermatophyta</taxon>
        <taxon>Magnoliopsida</taxon>
        <taxon>eudicotyledons</taxon>
        <taxon>Gunneridae</taxon>
        <taxon>Pentapetalae</taxon>
        <taxon>rosids</taxon>
        <taxon>fabids</taxon>
        <taxon>Fagales</taxon>
        <taxon>Betulaceae</taxon>
        <taxon>Carpinus</taxon>
    </lineage>
</organism>
<evidence type="ECO:0000256" key="3">
    <source>
        <dbReference type="ARBA" id="ARBA00022842"/>
    </source>
</evidence>
<evidence type="ECO:0008006" key="9">
    <source>
        <dbReference type="Google" id="ProtNLM"/>
    </source>
</evidence>
<dbReference type="Proteomes" id="UP000327013">
    <property type="component" value="Chromosome 6"/>
</dbReference>
<evidence type="ECO:0000256" key="1">
    <source>
        <dbReference type="ARBA" id="ARBA00001946"/>
    </source>
</evidence>
<evidence type="ECO:0000259" key="5">
    <source>
        <dbReference type="Pfam" id="PF01397"/>
    </source>
</evidence>
<dbReference type="PANTHER" id="PTHR31225:SF9">
    <property type="entry name" value="TERPENE SYNTHASE 10"/>
    <property type="match status" value="1"/>
</dbReference>
<dbReference type="GO" id="GO:0010333">
    <property type="term" value="F:terpene synthase activity"/>
    <property type="evidence" value="ECO:0007669"/>
    <property type="project" value="InterPro"/>
</dbReference>
<dbReference type="Gene3D" id="1.10.600.10">
    <property type="entry name" value="Farnesyl Diphosphate Synthase"/>
    <property type="match status" value="1"/>
</dbReference>
<dbReference type="EMBL" id="CM017326">
    <property type="protein sequence ID" value="KAE8076511.1"/>
    <property type="molecule type" value="Genomic_DNA"/>
</dbReference>
<dbReference type="InterPro" id="IPR001906">
    <property type="entry name" value="Terpene_synth_N"/>
</dbReference>